<dbReference type="RefSeq" id="WP_095609237.1">
    <property type="nucleotide sequence ID" value="NZ_CAUHCB010000003.1"/>
</dbReference>
<reference evidence="2 4" key="2">
    <citation type="journal article" date="2017" name="BMC Genomics">
        <title>Genomic analysis of methanogenic archaea reveals a shift towards energy conservation.</title>
        <authorList>
            <person name="Gilmore S.P."/>
            <person name="Henske J.K."/>
            <person name="Sexton J.A."/>
            <person name="Solomon K.V."/>
            <person name="Seppala S."/>
            <person name="Yoo J.I."/>
            <person name="Huyett L.M."/>
            <person name="Pressman A."/>
            <person name="Cogan J.Z."/>
            <person name="Kivenson V."/>
            <person name="Peng X."/>
            <person name="Tan Y."/>
            <person name="Valentine D.L."/>
            <person name="O'Malley M.A."/>
        </authorList>
    </citation>
    <scope>NUCLEOTIDE SEQUENCE [LARGE SCALE GENOMIC DNA]</scope>
    <source>
        <strain evidence="2 4">1R-7</strain>
    </source>
</reference>
<keyword evidence="4" id="KW-1185">Reference proteome</keyword>
<dbReference type="NCBIfam" id="NF011470">
    <property type="entry name" value="PRK14887.1"/>
    <property type="match status" value="1"/>
</dbReference>
<dbReference type="InterPro" id="IPR015419">
    <property type="entry name" value="CTAG/Pcc1"/>
</dbReference>
<evidence type="ECO:0000313" key="5">
    <source>
        <dbReference type="Proteomes" id="UP000246004"/>
    </source>
</evidence>
<accession>A0A2A2HBS6</accession>
<gene>
    <name evidence="2" type="ORF">ASJ82_06565</name>
    <name evidence="3" type="ORF">MSCUN_01980</name>
</gene>
<protein>
    <submittedName>
        <fullName evidence="3">Transcription factor Pcc1</fullName>
    </submittedName>
</protein>
<comment type="caution">
    <text evidence="2">The sequence shown here is derived from an EMBL/GenBank/DDBJ whole genome shotgun (WGS) entry which is preliminary data.</text>
</comment>
<dbReference type="Proteomes" id="UP000217528">
    <property type="component" value="Unassembled WGS sequence"/>
</dbReference>
<organism evidence="2 4">
    <name type="scientific">Methanosphaera cuniculi</name>
    <dbReference type="NCBI Taxonomy" id="1077256"/>
    <lineage>
        <taxon>Archaea</taxon>
        <taxon>Methanobacteriati</taxon>
        <taxon>Methanobacteriota</taxon>
        <taxon>Methanomada group</taxon>
        <taxon>Methanobacteria</taxon>
        <taxon>Methanobacteriales</taxon>
        <taxon>Methanobacteriaceae</taxon>
        <taxon>Methanosphaera</taxon>
    </lineage>
</organism>
<reference evidence="3 5" key="1">
    <citation type="submission" date="2016-04" db="EMBL/GenBank/DDBJ databases">
        <title>Genome sequence of Methanosphaera cuniculi DSM 4103.</title>
        <authorList>
            <person name="Poehlein A."/>
            <person name="Seedorf H."/>
            <person name="Daniel R."/>
        </authorList>
    </citation>
    <scope>NUCLEOTIDE SEQUENCE [LARGE SCALE GENOMIC DNA]</scope>
    <source>
        <strain evidence="3 5">DSM 4103</strain>
    </source>
</reference>
<dbReference type="Proteomes" id="UP000246004">
    <property type="component" value="Unassembled WGS sequence"/>
</dbReference>
<proteinExistence type="inferred from homology"/>
<dbReference type="OrthoDB" id="8982at2157"/>
<dbReference type="Pfam" id="PF09341">
    <property type="entry name" value="Pcc1"/>
    <property type="match status" value="1"/>
</dbReference>
<dbReference type="EMBL" id="LMVN01000026">
    <property type="protein sequence ID" value="PAV06805.1"/>
    <property type="molecule type" value="Genomic_DNA"/>
</dbReference>
<evidence type="ECO:0000313" key="4">
    <source>
        <dbReference type="Proteomes" id="UP000217528"/>
    </source>
</evidence>
<name>A0A2A2HBS6_9EURY</name>
<evidence type="ECO:0000313" key="2">
    <source>
        <dbReference type="EMBL" id="PAV06805.1"/>
    </source>
</evidence>
<comment type="similarity">
    <text evidence="1">Belongs to the CTAG/PCC1 family.</text>
</comment>
<dbReference type="Gene3D" id="3.30.310.50">
    <property type="entry name" value="Alpha-D-phosphohexomutase, C-terminal domain"/>
    <property type="match status" value="1"/>
</dbReference>
<dbReference type="EMBL" id="LWMS01000006">
    <property type="protein sequence ID" value="PWL08872.1"/>
    <property type="molecule type" value="Genomic_DNA"/>
</dbReference>
<evidence type="ECO:0000256" key="1">
    <source>
        <dbReference type="ARBA" id="ARBA00007073"/>
    </source>
</evidence>
<dbReference type="AlphaFoldDB" id="A0A2A2HBS6"/>
<evidence type="ECO:0000313" key="3">
    <source>
        <dbReference type="EMBL" id="PWL08872.1"/>
    </source>
</evidence>
<sequence>MENKILKSIQTIFEVQLDTPKQAQIIYNSLIPEIEYNHKNDRSTSTIKQEDKSIIITINSKDVVSLRASINSYIRWIKLSIEILNI</sequence>